<dbReference type="EMBL" id="MU865918">
    <property type="protein sequence ID" value="KAK4454083.1"/>
    <property type="molecule type" value="Genomic_DNA"/>
</dbReference>
<dbReference type="Proteomes" id="UP001321760">
    <property type="component" value="Unassembled WGS sequence"/>
</dbReference>
<evidence type="ECO:0000256" key="2">
    <source>
        <dbReference type="SAM" id="MobiDB-lite"/>
    </source>
</evidence>
<comment type="caution">
    <text evidence="3">The sequence shown here is derived from an EMBL/GenBank/DDBJ whole genome shotgun (WGS) entry which is preliminary data.</text>
</comment>
<proteinExistence type="predicted"/>
<keyword evidence="1" id="KW-0175">Coiled coil</keyword>
<reference evidence="3" key="2">
    <citation type="submission" date="2023-05" db="EMBL/GenBank/DDBJ databases">
        <authorList>
            <consortium name="Lawrence Berkeley National Laboratory"/>
            <person name="Steindorff A."/>
            <person name="Hensen N."/>
            <person name="Bonometti L."/>
            <person name="Westerberg I."/>
            <person name="Brannstrom I.O."/>
            <person name="Guillou S."/>
            <person name="Cros-Aarteil S."/>
            <person name="Calhoun S."/>
            <person name="Haridas S."/>
            <person name="Kuo A."/>
            <person name="Mondo S."/>
            <person name="Pangilinan J."/>
            <person name="Riley R."/>
            <person name="Labutti K."/>
            <person name="Andreopoulos B."/>
            <person name="Lipzen A."/>
            <person name="Chen C."/>
            <person name="Yanf M."/>
            <person name="Daum C."/>
            <person name="Ng V."/>
            <person name="Clum A."/>
            <person name="Ohm R."/>
            <person name="Martin F."/>
            <person name="Silar P."/>
            <person name="Natvig D."/>
            <person name="Lalanne C."/>
            <person name="Gautier V."/>
            <person name="Ament-Velasquez S.L."/>
            <person name="Kruys A."/>
            <person name="Hutchinson M.I."/>
            <person name="Powell A.J."/>
            <person name="Barry K."/>
            <person name="Miller A.N."/>
            <person name="Grigoriev I.V."/>
            <person name="Debuchy R."/>
            <person name="Gladieux P."/>
            <person name="Thoren M.H."/>
            <person name="Johannesson H."/>
        </authorList>
    </citation>
    <scope>NUCLEOTIDE SEQUENCE</scope>
    <source>
        <strain evidence="3">PSN243</strain>
    </source>
</reference>
<evidence type="ECO:0000256" key="1">
    <source>
        <dbReference type="SAM" id="Coils"/>
    </source>
</evidence>
<feature type="compositionally biased region" description="Low complexity" evidence="2">
    <location>
        <begin position="48"/>
        <end position="63"/>
    </location>
</feature>
<reference evidence="3" key="1">
    <citation type="journal article" date="2023" name="Mol. Phylogenet. Evol.">
        <title>Genome-scale phylogeny and comparative genomics of the fungal order Sordariales.</title>
        <authorList>
            <person name="Hensen N."/>
            <person name="Bonometti L."/>
            <person name="Westerberg I."/>
            <person name="Brannstrom I.O."/>
            <person name="Guillou S."/>
            <person name="Cros-Aarteil S."/>
            <person name="Calhoun S."/>
            <person name="Haridas S."/>
            <person name="Kuo A."/>
            <person name="Mondo S."/>
            <person name="Pangilinan J."/>
            <person name="Riley R."/>
            <person name="LaButti K."/>
            <person name="Andreopoulos B."/>
            <person name="Lipzen A."/>
            <person name="Chen C."/>
            <person name="Yan M."/>
            <person name="Daum C."/>
            <person name="Ng V."/>
            <person name="Clum A."/>
            <person name="Steindorff A."/>
            <person name="Ohm R.A."/>
            <person name="Martin F."/>
            <person name="Silar P."/>
            <person name="Natvig D.O."/>
            <person name="Lalanne C."/>
            <person name="Gautier V."/>
            <person name="Ament-Velasquez S.L."/>
            <person name="Kruys A."/>
            <person name="Hutchinson M.I."/>
            <person name="Powell A.J."/>
            <person name="Barry K."/>
            <person name="Miller A.N."/>
            <person name="Grigoriev I.V."/>
            <person name="Debuchy R."/>
            <person name="Gladieux P."/>
            <person name="Hiltunen Thoren M."/>
            <person name="Johannesson H."/>
        </authorList>
    </citation>
    <scope>NUCLEOTIDE SEQUENCE</scope>
    <source>
        <strain evidence="3">PSN243</strain>
    </source>
</reference>
<feature type="region of interest" description="Disordered" evidence="2">
    <location>
        <begin position="1"/>
        <end position="22"/>
    </location>
</feature>
<feature type="region of interest" description="Disordered" evidence="2">
    <location>
        <begin position="126"/>
        <end position="158"/>
    </location>
</feature>
<organism evidence="3 4">
    <name type="scientific">Podospora aff. communis PSN243</name>
    <dbReference type="NCBI Taxonomy" id="3040156"/>
    <lineage>
        <taxon>Eukaryota</taxon>
        <taxon>Fungi</taxon>
        <taxon>Dikarya</taxon>
        <taxon>Ascomycota</taxon>
        <taxon>Pezizomycotina</taxon>
        <taxon>Sordariomycetes</taxon>
        <taxon>Sordariomycetidae</taxon>
        <taxon>Sordariales</taxon>
        <taxon>Podosporaceae</taxon>
        <taxon>Podospora</taxon>
    </lineage>
</organism>
<protein>
    <submittedName>
        <fullName evidence="3">Uncharacterized protein</fullName>
    </submittedName>
</protein>
<evidence type="ECO:0000313" key="3">
    <source>
        <dbReference type="EMBL" id="KAK4454083.1"/>
    </source>
</evidence>
<evidence type="ECO:0000313" key="4">
    <source>
        <dbReference type="Proteomes" id="UP001321760"/>
    </source>
</evidence>
<name>A0AAV9H0E9_9PEZI</name>
<keyword evidence="4" id="KW-1185">Reference proteome</keyword>
<feature type="region of interest" description="Disordered" evidence="2">
    <location>
        <begin position="48"/>
        <end position="85"/>
    </location>
</feature>
<accession>A0AAV9H0E9</accession>
<feature type="coiled-coil region" evidence="1">
    <location>
        <begin position="187"/>
        <end position="228"/>
    </location>
</feature>
<gene>
    <name evidence="3" type="ORF">QBC34DRAFT_421680</name>
</gene>
<dbReference type="AlphaFoldDB" id="A0AAV9H0E9"/>
<sequence length="239" mass="26449">MPVEDTSSYKNSPAPNQIQNNTTQVLDSQWGTDLAAAAKIAHAAAEVPPVPQQGQGVVHGTTTHLDDVNTSSVPAPIPRRTPTGRTCAQIVGGDSSLKKTLDDIKIPVIAAVRNGFVVWRGDNYSRHVKGHEKGSGRSRSSSTSVEEDEEGGGEEMMPLVADGVEGKKRKRMGEGHGRSWEESVEPLALERQKCRELEELLALERQKYRRLEEDMRAERKRHELKEDRLMEMLSKMCGK</sequence>